<dbReference type="CDD" id="cd03784">
    <property type="entry name" value="GT1_Gtf-like"/>
    <property type="match status" value="1"/>
</dbReference>
<evidence type="ECO:0000256" key="5">
    <source>
        <dbReference type="RuleBase" id="RU362057"/>
    </source>
</evidence>
<dbReference type="Pfam" id="PF00201">
    <property type="entry name" value="UDPGT"/>
    <property type="match status" value="1"/>
</dbReference>
<dbReference type="FunFam" id="3.40.50.2000:FF:000064">
    <property type="entry name" value="Glycosyltransferase"/>
    <property type="match status" value="1"/>
</dbReference>
<dbReference type="GeneID" id="123184559"/>
<reference evidence="7" key="2">
    <citation type="submission" date="2018-10" db="UniProtKB">
        <authorList>
            <consortium name="EnsemblPlants"/>
        </authorList>
    </citation>
    <scope>IDENTIFICATION</scope>
</reference>
<keyword evidence="2 4" id="KW-0328">Glycosyltransferase</keyword>
<dbReference type="Gene3D" id="3.40.50.2000">
    <property type="entry name" value="Glycogen Phosphorylase B"/>
    <property type="match status" value="2"/>
</dbReference>
<keyword evidence="8" id="KW-1185">Reference proteome</keyword>
<dbReference type="PANTHER" id="PTHR48045:SF37">
    <property type="entry name" value="UDP-GLYCOSYLTRANSFERASE 92A1-LIKE"/>
    <property type="match status" value="1"/>
</dbReference>
<dbReference type="SUPFAM" id="SSF53756">
    <property type="entry name" value="UDP-Glycosyltransferase/glycogen phosphorylase"/>
    <property type="match status" value="1"/>
</dbReference>
<evidence type="ECO:0000256" key="2">
    <source>
        <dbReference type="ARBA" id="ARBA00022676"/>
    </source>
</evidence>
<sequence length="566" mass="61479">MRDGMHRHQISRELTVCRDVIKPSSLPIQTNPRDQIRPIRSPALPAAITDSIAMAAETDHHRRVDHVVLFPFMAQGHFAPFRCLAALVRRCRPDARVTVVATVDAAESIHAHLDHDAVAVHVLPFSPVGASQRLIDLFLASESLRPAFHQFIAGLRRSDPRAYVHVVADMFLAWTADVARGDPGVTHSVLLTTGGYGSALYFSLWNSVPLVPDDAECFQLPSFPDIRVHRSQLTDHLATADGGDEWSTFIHRQIAAFSRADALLVNTAEKLEPKGLSMLRQSLNNVQVFPVGPLLRAASSSSPQETTSRSPILVWLDKQPPGSVLYVSFGSLYTISASQATELAMGLQKSGHKFVWVVQPAADVNGSESPSSGLPDGFAERMEVAGRGLVVQCWAPQVEILAHPATGAFLTHCGWNSAQESLAAGVPMVGWPLSAEQFYNAKLLVEEMGVCVELARSTAAAVTRDEVLKAVDRVLGETSGVRDVMRRKAAEMKEAIDAARDSDDEYSSLGVTRRFLDAMARTSSVMGTTISGTSGEAQGRPGWPKRGMKPNPLNTEELIAVQELKI</sequence>
<dbReference type="OrthoDB" id="5835829at2759"/>
<evidence type="ECO:0000256" key="4">
    <source>
        <dbReference type="RuleBase" id="RU003718"/>
    </source>
</evidence>
<gene>
    <name evidence="7" type="primary">LOC123184559</name>
</gene>
<dbReference type="SMR" id="A0A3B6ASM5"/>
<dbReference type="FunFam" id="3.40.50.2000:FF:000103">
    <property type="entry name" value="Glycosyltransferase"/>
    <property type="match status" value="1"/>
</dbReference>
<feature type="region of interest" description="Disordered" evidence="6">
    <location>
        <begin position="527"/>
        <end position="552"/>
    </location>
</feature>
<organism evidence="7">
    <name type="scientific">Triticum aestivum</name>
    <name type="common">Wheat</name>
    <dbReference type="NCBI Taxonomy" id="4565"/>
    <lineage>
        <taxon>Eukaryota</taxon>
        <taxon>Viridiplantae</taxon>
        <taxon>Streptophyta</taxon>
        <taxon>Embryophyta</taxon>
        <taxon>Tracheophyta</taxon>
        <taxon>Spermatophyta</taxon>
        <taxon>Magnoliopsida</taxon>
        <taxon>Liliopsida</taxon>
        <taxon>Poales</taxon>
        <taxon>Poaceae</taxon>
        <taxon>BOP clade</taxon>
        <taxon>Pooideae</taxon>
        <taxon>Triticodae</taxon>
        <taxon>Triticeae</taxon>
        <taxon>Triticinae</taxon>
        <taxon>Triticum</taxon>
    </lineage>
</organism>
<dbReference type="EC" id="2.4.1.-" evidence="5"/>
<name>A0A3B6ASM5_WHEAT</name>
<evidence type="ECO:0000256" key="6">
    <source>
        <dbReference type="SAM" id="MobiDB-lite"/>
    </source>
</evidence>
<dbReference type="Gramene" id="TraesCS2A03G0151600.1">
    <property type="protein sequence ID" value="TraesCS2A03G0151600.1.CDS1"/>
    <property type="gene ID" value="TraesCS2A03G0151600"/>
</dbReference>
<reference evidence="7" key="1">
    <citation type="submission" date="2018-08" db="EMBL/GenBank/DDBJ databases">
        <authorList>
            <person name="Rossello M."/>
        </authorList>
    </citation>
    <scope>NUCLEOTIDE SEQUENCE [LARGE SCALE GENOMIC DNA]</scope>
    <source>
        <strain evidence="7">cv. Chinese Spring</strain>
    </source>
</reference>
<dbReference type="InterPro" id="IPR002213">
    <property type="entry name" value="UDP_glucos_trans"/>
</dbReference>
<comment type="similarity">
    <text evidence="1 4">Belongs to the UDP-glycosyltransferase family.</text>
</comment>
<evidence type="ECO:0000256" key="1">
    <source>
        <dbReference type="ARBA" id="ARBA00009995"/>
    </source>
</evidence>
<dbReference type="STRING" id="4565.A0A3B6ASM5"/>
<accession>A0A3B6ASM5</accession>
<dbReference type="InterPro" id="IPR035595">
    <property type="entry name" value="UDP_glycos_trans_CS"/>
</dbReference>
<keyword evidence="3 4" id="KW-0808">Transferase</keyword>
<dbReference type="EnsemblPlants" id="TraesCS2A02G077600.1">
    <property type="protein sequence ID" value="TraesCS2A02G077600.1.cds1"/>
    <property type="gene ID" value="TraesCS2A02G077600"/>
</dbReference>
<evidence type="ECO:0000256" key="3">
    <source>
        <dbReference type="ARBA" id="ARBA00022679"/>
    </source>
</evidence>
<dbReference type="PANTHER" id="PTHR48045">
    <property type="entry name" value="UDP-GLYCOSYLTRANSFERASE 72B1"/>
    <property type="match status" value="1"/>
</dbReference>
<dbReference type="Gramene" id="TraesCS2A02G077600.1">
    <property type="protein sequence ID" value="TraesCS2A02G077600.1.cds1"/>
    <property type="gene ID" value="TraesCS2A02G077600"/>
</dbReference>
<dbReference type="OMA" id="HVMADMF"/>
<protein>
    <recommendedName>
        <fullName evidence="5">Glycosyltransferase</fullName>
        <ecNumber evidence="5">2.4.1.-</ecNumber>
    </recommendedName>
</protein>
<dbReference type="AlphaFoldDB" id="A0A3B6ASM5"/>
<dbReference type="RefSeq" id="XP_044452591.1">
    <property type="nucleotide sequence ID" value="XM_044596656.1"/>
</dbReference>
<evidence type="ECO:0000313" key="7">
    <source>
        <dbReference type="EnsemblPlants" id="TraesCS2A02G077600.1.cds1"/>
    </source>
</evidence>
<dbReference type="GO" id="GO:0035251">
    <property type="term" value="F:UDP-glucosyltransferase activity"/>
    <property type="evidence" value="ECO:0000318"/>
    <property type="project" value="GO_Central"/>
</dbReference>
<evidence type="ECO:0000313" key="8">
    <source>
        <dbReference type="Proteomes" id="UP000019116"/>
    </source>
</evidence>
<feature type="compositionally biased region" description="Polar residues" evidence="6">
    <location>
        <begin position="527"/>
        <end position="536"/>
    </location>
</feature>
<proteinExistence type="inferred from homology"/>
<dbReference type="PROSITE" id="PS00375">
    <property type="entry name" value="UDPGT"/>
    <property type="match status" value="1"/>
</dbReference>
<dbReference type="Proteomes" id="UP000019116">
    <property type="component" value="Chromosome 2A"/>
</dbReference>